<evidence type="ECO:0000256" key="8">
    <source>
        <dbReference type="ARBA" id="ARBA00022840"/>
    </source>
</evidence>
<keyword evidence="6" id="KW-0547">Nucleotide-binding</keyword>
<dbReference type="Gene3D" id="1.10.510.10">
    <property type="entry name" value="Transferase(Phosphotransferase) domain 1"/>
    <property type="match status" value="1"/>
</dbReference>
<evidence type="ECO:0000256" key="2">
    <source>
        <dbReference type="ARBA" id="ARBA00008832"/>
    </source>
</evidence>
<dbReference type="Gene3D" id="3.30.200.20">
    <property type="entry name" value="Phosphorylase Kinase, domain 1"/>
    <property type="match status" value="1"/>
</dbReference>
<dbReference type="Pfam" id="PF00069">
    <property type="entry name" value="Pkinase"/>
    <property type="match status" value="1"/>
</dbReference>
<evidence type="ECO:0000259" key="13">
    <source>
        <dbReference type="PROSITE" id="PS50011"/>
    </source>
</evidence>
<evidence type="ECO:0000313" key="14">
    <source>
        <dbReference type="EMBL" id="KAK4397194.1"/>
    </source>
</evidence>
<sequence>MSRPQDPHRSFLPFGNPFRMILPKGSHLSPKLLDLLNTFEETLAGRLRRLKPADREDVLRLSWMRSAMELLCGIHADIKILITALEFPVCDWDDKWIDVYLDNSVKLLDICIAFSSEISRLKQGHLFLQCLLHNLGGASPKQFVRARSSLDGWRQHIGSKNLRLDNCFSVMDGLAQTLDLPKIKNSAKGKVLMRAMYGVKVVTLFVCSIFGAAFSGSAKKLMDLPVPETCLWSEAFADFRLCVKNLYTLVQDGVDPVEAGVLQKSTSDLETSAGKLSEGLDLLAKEVDSFFQVVLTGRDALLCNLRVGGNISDQVRTDLNVDGQAVSAAVNSETHEKVAIKKIGNAFDNRIDAKRTLREIKLLRHMDHDNVIAIKDIIRPPQKENFNDVYIVYELMDTDLHRIIRSNQPLADDRCRFWPHFLT</sequence>
<dbReference type="FunFam" id="3.30.200.20:FF:000046">
    <property type="entry name" value="Mitogen-activated protein kinase"/>
    <property type="match status" value="1"/>
</dbReference>
<evidence type="ECO:0000256" key="1">
    <source>
        <dbReference type="ARBA" id="ARBA00004167"/>
    </source>
</evidence>
<comment type="similarity">
    <text evidence="2">Belongs to the protein kinase superfamily. CMGC Ser/Thr protein kinase family. MAP kinase subfamily.</text>
</comment>
<feature type="transmembrane region" description="Helical" evidence="12">
    <location>
        <begin position="191"/>
        <end position="214"/>
    </location>
</feature>
<evidence type="ECO:0000256" key="3">
    <source>
        <dbReference type="ARBA" id="ARBA00022527"/>
    </source>
</evidence>
<dbReference type="GO" id="GO:0016020">
    <property type="term" value="C:membrane"/>
    <property type="evidence" value="ECO:0007669"/>
    <property type="project" value="UniProtKB-SubCell"/>
</dbReference>
<comment type="subcellular location">
    <subcellularLocation>
        <location evidence="1">Membrane</location>
        <topology evidence="1">Single-pass membrane protein</topology>
    </subcellularLocation>
</comment>
<comment type="similarity">
    <text evidence="11">Belongs to the ROH1 family.</text>
</comment>
<keyword evidence="7" id="KW-0418">Kinase</keyword>
<keyword evidence="15" id="KW-1185">Reference proteome</keyword>
<keyword evidence="5 12" id="KW-0812">Transmembrane</keyword>
<feature type="domain" description="Protein kinase" evidence="13">
    <location>
        <begin position="316"/>
        <end position="423"/>
    </location>
</feature>
<evidence type="ECO:0000313" key="15">
    <source>
        <dbReference type="Proteomes" id="UP001289374"/>
    </source>
</evidence>
<name>A0AAE1WPL7_9LAMI</name>
<dbReference type="InterPro" id="IPR011009">
    <property type="entry name" value="Kinase-like_dom_sf"/>
</dbReference>
<evidence type="ECO:0000256" key="7">
    <source>
        <dbReference type="ARBA" id="ARBA00022777"/>
    </source>
</evidence>
<dbReference type="GO" id="GO:0005524">
    <property type="term" value="F:ATP binding"/>
    <property type="evidence" value="ECO:0007669"/>
    <property type="project" value="UniProtKB-KW"/>
</dbReference>
<dbReference type="InterPro" id="IPR008511">
    <property type="entry name" value="ROH1-like"/>
</dbReference>
<keyword evidence="8" id="KW-0067">ATP-binding</keyword>
<keyword evidence="3" id="KW-0723">Serine/threonine-protein kinase</keyword>
<keyword evidence="10 12" id="KW-0472">Membrane</keyword>
<dbReference type="GO" id="GO:0004674">
    <property type="term" value="F:protein serine/threonine kinase activity"/>
    <property type="evidence" value="ECO:0007669"/>
    <property type="project" value="UniProtKB-KW"/>
</dbReference>
<reference evidence="14" key="1">
    <citation type="submission" date="2020-06" db="EMBL/GenBank/DDBJ databases">
        <authorList>
            <person name="Li T."/>
            <person name="Hu X."/>
            <person name="Zhang T."/>
            <person name="Song X."/>
            <person name="Zhang H."/>
            <person name="Dai N."/>
            <person name="Sheng W."/>
            <person name="Hou X."/>
            <person name="Wei L."/>
        </authorList>
    </citation>
    <scope>NUCLEOTIDE SEQUENCE</scope>
    <source>
        <strain evidence="14">K16</strain>
        <tissue evidence="14">Leaf</tissue>
    </source>
</reference>
<protein>
    <submittedName>
        <fullName evidence="14">Protein BPS1, chloroplastic</fullName>
    </submittedName>
</protein>
<gene>
    <name evidence="14" type="ORF">Sango_1556000</name>
</gene>
<dbReference type="PANTHER" id="PTHR31509">
    <property type="entry name" value="BPS1-LIKE PROTEIN"/>
    <property type="match status" value="1"/>
</dbReference>
<reference evidence="14" key="2">
    <citation type="journal article" date="2024" name="Plant">
        <title>Genomic evolution and insights into agronomic trait innovations of Sesamum species.</title>
        <authorList>
            <person name="Miao H."/>
            <person name="Wang L."/>
            <person name="Qu L."/>
            <person name="Liu H."/>
            <person name="Sun Y."/>
            <person name="Le M."/>
            <person name="Wang Q."/>
            <person name="Wei S."/>
            <person name="Zheng Y."/>
            <person name="Lin W."/>
            <person name="Duan Y."/>
            <person name="Cao H."/>
            <person name="Xiong S."/>
            <person name="Wang X."/>
            <person name="Wei L."/>
            <person name="Li C."/>
            <person name="Ma Q."/>
            <person name="Ju M."/>
            <person name="Zhao R."/>
            <person name="Li G."/>
            <person name="Mu C."/>
            <person name="Tian Q."/>
            <person name="Mei H."/>
            <person name="Zhang T."/>
            <person name="Gao T."/>
            <person name="Zhang H."/>
        </authorList>
    </citation>
    <scope>NUCLEOTIDE SEQUENCE</scope>
    <source>
        <strain evidence="14">K16</strain>
    </source>
</reference>
<dbReference type="InterPro" id="IPR000719">
    <property type="entry name" value="Prot_kinase_dom"/>
</dbReference>
<comment type="caution">
    <text evidence="14">The sequence shown here is derived from an EMBL/GenBank/DDBJ whole genome shotgun (WGS) entry which is preliminary data.</text>
</comment>
<dbReference type="AlphaFoldDB" id="A0AAE1WPL7"/>
<organism evidence="14 15">
    <name type="scientific">Sesamum angolense</name>
    <dbReference type="NCBI Taxonomy" id="2727404"/>
    <lineage>
        <taxon>Eukaryota</taxon>
        <taxon>Viridiplantae</taxon>
        <taxon>Streptophyta</taxon>
        <taxon>Embryophyta</taxon>
        <taxon>Tracheophyta</taxon>
        <taxon>Spermatophyta</taxon>
        <taxon>Magnoliopsida</taxon>
        <taxon>eudicotyledons</taxon>
        <taxon>Gunneridae</taxon>
        <taxon>Pentapetalae</taxon>
        <taxon>asterids</taxon>
        <taxon>lamiids</taxon>
        <taxon>Lamiales</taxon>
        <taxon>Pedaliaceae</taxon>
        <taxon>Sesamum</taxon>
    </lineage>
</organism>
<dbReference type="PROSITE" id="PS50011">
    <property type="entry name" value="PROTEIN_KINASE_DOM"/>
    <property type="match status" value="1"/>
</dbReference>
<evidence type="ECO:0000256" key="9">
    <source>
        <dbReference type="ARBA" id="ARBA00022989"/>
    </source>
</evidence>
<evidence type="ECO:0000256" key="10">
    <source>
        <dbReference type="ARBA" id="ARBA00023136"/>
    </source>
</evidence>
<keyword evidence="4" id="KW-0808">Transferase</keyword>
<proteinExistence type="inferred from homology"/>
<dbReference type="SUPFAM" id="SSF56112">
    <property type="entry name" value="Protein kinase-like (PK-like)"/>
    <property type="match status" value="1"/>
</dbReference>
<evidence type="ECO:0000256" key="6">
    <source>
        <dbReference type="ARBA" id="ARBA00022741"/>
    </source>
</evidence>
<evidence type="ECO:0000256" key="4">
    <source>
        <dbReference type="ARBA" id="ARBA00022679"/>
    </source>
</evidence>
<dbReference type="Pfam" id="PF05633">
    <property type="entry name" value="ROH1-like"/>
    <property type="match status" value="1"/>
</dbReference>
<evidence type="ECO:0000256" key="5">
    <source>
        <dbReference type="ARBA" id="ARBA00022692"/>
    </source>
</evidence>
<dbReference type="Proteomes" id="UP001289374">
    <property type="component" value="Unassembled WGS sequence"/>
</dbReference>
<evidence type="ECO:0000256" key="12">
    <source>
        <dbReference type="SAM" id="Phobius"/>
    </source>
</evidence>
<dbReference type="EMBL" id="JACGWL010000008">
    <property type="protein sequence ID" value="KAK4397194.1"/>
    <property type="molecule type" value="Genomic_DNA"/>
</dbReference>
<keyword evidence="9 12" id="KW-1133">Transmembrane helix</keyword>
<evidence type="ECO:0000256" key="11">
    <source>
        <dbReference type="ARBA" id="ARBA00035114"/>
    </source>
</evidence>
<accession>A0AAE1WPL7</accession>